<reference evidence="2 3" key="1">
    <citation type="submission" date="2015-03" db="EMBL/GenBank/DDBJ databases">
        <authorList>
            <person name="McCorrison J."/>
            <person name="Sanka R."/>
            <person name="Adams M."/>
            <person name="Brinkac L."/>
            <person name="Nierman W."/>
            <person name="Sutton G."/>
            <person name="Nelson K."/>
            <person name="Kiedrowski L."/>
            <person name="Guerrero D."/>
            <person name="Bonomo R."/>
        </authorList>
    </citation>
    <scope>NUCLEOTIDE SEQUENCE [LARGE SCALE GENOMIC DNA]</scope>
    <source>
        <strain evidence="2 3">35699</strain>
    </source>
</reference>
<accession>A0A0F1A2V2</accession>
<keyword evidence="1" id="KW-1133">Transmembrane helix</keyword>
<dbReference type="Proteomes" id="UP000033352">
    <property type="component" value="Unassembled WGS sequence"/>
</dbReference>
<keyword evidence="1" id="KW-0812">Transmembrane</keyword>
<dbReference type="OrthoDB" id="7223883at2"/>
<evidence type="ECO:0000313" key="2">
    <source>
        <dbReference type="EMBL" id="KJN16511.1"/>
    </source>
</evidence>
<dbReference type="RefSeq" id="WP_015060217.1">
    <property type="nucleotide sequence ID" value="NZ_JZYX01000075.1"/>
</dbReference>
<name>A0A0F1A2V2_9ENTR</name>
<keyword evidence="1" id="KW-0472">Membrane</keyword>
<feature type="transmembrane region" description="Helical" evidence="1">
    <location>
        <begin position="110"/>
        <end position="131"/>
    </location>
</feature>
<dbReference type="GeneID" id="39754284"/>
<sequence>MSDLDDSFAKLLGRQPSDAERQSLYRVRDALGLKNNDALWLVLMALQHYQGQYEKFPQAIAQAAKDTLVNFKVTADATVKASAEAAKADLAQAVAAAAQEVAHNTSAKQMWQWAAGCIAVAFLCVGLFGWYMHSSGKDSGYQAGYGAGYGAGYTEAKDEKAAAAWANTPEGRLAYRFAQTGSLASLAKCDRPGWYVEKGVCYVKPASDGTYGWRLP</sequence>
<evidence type="ECO:0000256" key="1">
    <source>
        <dbReference type="SAM" id="Phobius"/>
    </source>
</evidence>
<dbReference type="AlphaFoldDB" id="A0A0F1A2V2"/>
<dbReference type="EMBL" id="JZYX01000075">
    <property type="protein sequence ID" value="KJN16511.1"/>
    <property type="molecule type" value="Genomic_DNA"/>
</dbReference>
<proteinExistence type="predicted"/>
<gene>
    <name evidence="2" type="ORF">SS37_23690</name>
</gene>
<protein>
    <submittedName>
        <fullName evidence="2">Protein mobE</fullName>
    </submittedName>
</protein>
<evidence type="ECO:0000313" key="3">
    <source>
        <dbReference type="Proteomes" id="UP000033352"/>
    </source>
</evidence>
<dbReference type="Pfam" id="PF20538">
    <property type="entry name" value="DUF6753"/>
    <property type="match status" value="1"/>
</dbReference>
<comment type="caution">
    <text evidence="2">The sequence shown here is derived from an EMBL/GenBank/DDBJ whole genome shotgun (WGS) entry which is preliminary data.</text>
</comment>
<organism evidence="2 3">
    <name type="scientific">Enterobacter sichuanensis</name>
    <dbReference type="NCBI Taxonomy" id="2071710"/>
    <lineage>
        <taxon>Bacteria</taxon>
        <taxon>Pseudomonadati</taxon>
        <taxon>Pseudomonadota</taxon>
        <taxon>Gammaproteobacteria</taxon>
        <taxon>Enterobacterales</taxon>
        <taxon>Enterobacteriaceae</taxon>
        <taxon>Enterobacter</taxon>
        <taxon>Enterobacter cloacae complex</taxon>
    </lineage>
</organism>
<dbReference type="InterPro" id="IPR046641">
    <property type="entry name" value="DUF6753"/>
</dbReference>
<dbReference type="PATRIC" id="fig|1619248.3.peg.4730"/>